<evidence type="ECO:0000256" key="1">
    <source>
        <dbReference type="ARBA" id="ARBA00002494"/>
    </source>
</evidence>
<reference evidence="13 14" key="1">
    <citation type="submission" date="2019-03" db="EMBL/GenBank/DDBJ databases">
        <title>Sequencing the genomes of 1000 actinobacteria strains.</title>
        <authorList>
            <person name="Klenk H.-P."/>
        </authorList>
    </citation>
    <scope>NUCLEOTIDE SEQUENCE [LARGE SCALE GENOMIC DNA]</scope>
    <source>
        <strain evidence="13 14">DSM 18936</strain>
    </source>
</reference>
<evidence type="ECO:0000256" key="6">
    <source>
        <dbReference type="ARBA" id="ARBA00023014"/>
    </source>
</evidence>
<evidence type="ECO:0000256" key="2">
    <source>
        <dbReference type="ARBA" id="ARBA00015816"/>
    </source>
</evidence>
<keyword evidence="4" id="KW-0479">Metal-binding</keyword>
<dbReference type="PRINTS" id="PR00162">
    <property type="entry name" value="RIESKE"/>
</dbReference>
<keyword evidence="7" id="KW-1015">Disulfide bond</keyword>
<keyword evidence="11" id="KW-0812">Transmembrane</keyword>
<comment type="cofactor">
    <cofactor evidence="9">
        <name>[2Fe-2S] cluster</name>
        <dbReference type="ChEBI" id="CHEBI:190135"/>
    </cofactor>
</comment>
<feature type="transmembrane region" description="Helical" evidence="11">
    <location>
        <begin position="6"/>
        <end position="26"/>
    </location>
</feature>
<proteinExistence type="predicted"/>
<dbReference type="SUPFAM" id="SSF50022">
    <property type="entry name" value="ISP domain"/>
    <property type="match status" value="1"/>
</dbReference>
<evidence type="ECO:0000256" key="11">
    <source>
        <dbReference type="SAM" id="Phobius"/>
    </source>
</evidence>
<dbReference type="Proteomes" id="UP000294558">
    <property type="component" value="Unassembled WGS sequence"/>
</dbReference>
<keyword evidence="6" id="KW-0411">Iron-sulfur</keyword>
<dbReference type="Pfam" id="PF00355">
    <property type="entry name" value="Rieske"/>
    <property type="match status" value="1"/>
</dbReference>
<dbReference type="InterPro" id="IPR036922">
    <property type="entry name" value="Rieske_2Fe-2S_sf"/>
</dbReference>
<dbReference type="PROSITE" id="PS51296">
    <property type="entry name" value="RIESKE"/>
    <property type="match status" value="1"/>
</dbReference>
<dbReference type="GO" id="GO:0046872">
    <property type="term" value="F:metal ion binding"/>
    <property type="evidence" value="ECO:0007669"/>
    <property type="project" value="UniProtKB-KW"/>
</dbReference>
<accession>A0A4R7HW26</accession>
<evidence type="ECO:0000256" key="4">
    <source>
        <dbReference type="ARBA" id="ARBA00022723"/>
    </source>
</evidence>
<dbReference type="EMBL" id="SOAU01000001">
    <property type="protein sequence ID" value="TDT15242.1"/>
    <property type="molecule type" value="Genomic_DNA"/>
</dbReference>
<feature type="domain" description="Rieske" evidence="12">
    <location>
        <begin position="175"/>
        <end position="261"/>
    </location>
</feature>
<keyword evidence="11" id="KW-1133">Transmembrane helix</keyword>
<keyword evidence="14" id="KW-1185">Reference proteome</keyword>
<evidence type="ECO:0000256" key="3">
    <source>
        <dbReference type="ARBA" id="ARBA00022714"/>
    </source>
</evidence>
<dbReference type="GO" id="GO:0004497">
    <property type="term" value="F:monooxygenase activity"/>
    <property type="evidence" value="ECO:0007669"/>
    <property type="project" value="UniProtKB-ARBA"/>
</dbReference>
<comment type="function">
    <text evidence="1">Iron-sulfur subunit of the cytochrome bc1 complex, an essential component of the respiratory electron transport chain required for ATP synthesis. The bc1 complex catalyzes the oxidation of menaquinol and the reduction of cytochrome c in the respiratory chain. The bc1 complex operates through a Q-cycle mechanism that couples electron transfer to generation of the proton gradient that drives ATP synthesis.</text>
</comment>
<dbReference type="RefSeq" id="WP_133867709.1">
    <property type="nucleotide sequence ID" value="NZ_JAVJPS010000041.1"/>
</dbReference>
<feature type="region of interest" description="Disordered" evidence="10">
    <location>
        <begin position="271"/>
        <end position="293"/>
    </location>
</feature>
<evidence type="ECO:0000313" key="14">
    <source>
        <dbReference type="Proteomes" id="UP000294558"/>
    </source>
</evidence>
<organism evidence="13 14">
    <name type="scientific">Ilumatobacter fluminis</name>
    <dbReference type="NCBI Taxonomy" id="467091"/>
    <lineage>
        <taxon>Bacteria</taxon>
        <taxon>Bacillati</taxon>
        <taxon>Actinomycetota</taxon>
        <taxon>Acidimicrobiia</taxon>
        <taxon>Acidimicrobiales</taxon>
        <taxon>Ilumatobacteraceae</taxon>
        <taxon>Ilumatobacter</taxon>
    </lineage>
</organism>
<evidence type="ECO:0000256" key="9">
    <source>
        <dbReference type="ARBA" id="ARBA00034078"/>
    </source>
</evidence>
<dbReference type="GO" id="GO:0016020">
    <property type="term" value="C:membrane"/>
    <property type="evidence" value="ECO:0007669"/>
    <property type="project" value="InterPro"/>
</dbReference>
<evidence type="ECO:0000256" key="7">
    <source>
        <dbReference type="ARBA" id="ARBA00023157"/>
    </source>
</evidence>
<dbReference type="AlphaFoldDB" id="A0A4R7HW26"/>
<evidence type="ECO:0000259" key="12">
    <source>
        <dbReference type="PROSITE" id="PS51296"/>
    </source>
</evidence>
<sequence>MSTTAAIIIGVVAVVVLAALAFVTLARRSDVRGAGALSAETVKRDSTARKQRAAVEGEAAAARTGADAEAEGVVARTGTAVVPASDDTGLAPFTPPDPEEIGVSRRQFFNRATIGLMAASLGAFSAAAFVAFLWPTKTGGFGGKVSVGKLSDVKTGIASGDGFFYAPEARAWITEYPVDAISKADGIYQGPLLANMQEGIIISYQKCPHLGCRVPQCVSSQWFECGCHGSQYNRVGEKKAGPAPRGMDHFAAEITGAGDVIIDTGTVWQGPPIGTNTTGQEAEGPHCVGAADH</sequence>
<dbReference type="GO" id="GO:0051537">
    <property type="term" value="F:2 iron, 2 sulfur cluster binding"/>
    <property type="evidence" value="ECO:0007669"/>
    <property type="project" value="UniProtKB-KW"/>
</dbReference>
<gene>
    <name evidence="13" type="ORF">BDK89_0808</name>
</gene>
<dbReference type="InterPro" id="IPR014349">
    <property type="entry name" value="Rieske_Fe-S_prot"/>
</dbReference>
<evidence type="ECO:0000256" key="5">
    <source>
        <dbReference type="ARBA" id="ARBA00023004"/>
    </source>
</evidence>
<protein>
    <recommendedName>
        <fullName evidence="2">Cytochrome bc1 complex Rieske iron-sulfur subunit</fullName>
    </recommendedName>
    <alternativeName>
        <fullName evidence="8">Cytochrome bc1 reductase complex subunit QcrA</fullName>
    </alternativeName>
</protein>
<name>A0A4R7HW26_9ACTN</name>
<dbReference type="InterPro" id="IPR017941">
    <property type="entry name" value="Rieske_2Fe-2S"/>
</dbReference>
<dbReference type="OrthoDB" id="25106at2"/>
<dbReference type="Gene3D" id="2.102.10.10">
    <property type="entry name" value="Rieske [2Fe-2S] iron-sulphur domain"/>
    <property type="match status" value="1"/>
</dbReference>
<evidence type="ECO:0000256" key="8">
    <source>
        <dbReference type="ARBA" id="ARBA00029586"/>
    </source>
</evidence>
<dbReference type="InterPro" id="IPR005805">
    <property type="entry name" value="Rieske_Fe-S_prot_C"/>
</dbReference>
<keyword evidence="3" id="KW-0001">2Fe-2S</keyword>
<keyword evidence="11" id="KW-0472">Membrane</keyword>
<feature type="transmembrane region" description="Helical" evidence="11">
    <location>
        <begin position="114"/>
        <end position="134"/>
    </location>
</feature>
<evidence type="ECO:0000256" key="10">
    <source>
        <dbReference type="SAM" id="MobiDB-lite"/>
    </source>
</evidence>
<keyword evidence="5" id="KW-0408">Iron</keyword>
<comment type="caution">
    <text evidence="13">The sequence shown here is derived from an EMBL/GenBank/DDBJ whole genome shotgun (WGS) entry which is preliminary data.</text>
</comment>
<dbReference type="GO" id="GO:0016705">
    <property type="term" value="F:oxidoreductase activity, acting on paired donors, with incorporation or reduction of molecular oxygen"/>
    <property type="evidence" value="ECO:0007669"/>
    <property type="project" value="UniProtKB-ARBA"/>
</dbReference>
<dbReference type="PANTHER" id="PTHR10134">
    <property type="entry name" value="CYTOCHROME B-C1 COMPLEX SUBUNIT RIESKE, MITOCHONDRIAL"/>
    <property type="match status" value="1"/>
</dbReference>
<evidence type="ECO:0000313" key="13">
    <source>
        <dbReference type="EMBL" id="TDT15242.1"/>
    </source>
</evidence>